<evidence type="ECO:0000256" key="1">
    <source>
        <dbReference type="PIRSR" id="PIRSR001359-1"/>
    </source>
</evidence>
<reference evidence="4 5" key="1">
    <citation type="journal article" date="2015" name="Nature">
        <title>rRNA introns, odd ribosomes, and small enigmatic genomes across a large radiation of phyla.</title>
        <authorList>
            <person name="Brown C.T."/>
            <person name="Hug L.A."/>
            <person name="Thomas B.C."/>
            <person name="Sharon I."/>
            <person name="Castelle C.J."/>
            <person name="Singh A."/>
            <person name="Wilkins M.J."/>
            <person name="Williams K.H."/>
            <person name="Banfield J.F."/>
        </authorList>
    </citation>
    <scope>NUCLEOTIDE SEQUENCE [LARGE SCALE GENOMIC DNA]</scope>
</reference>
<feature type="binding site" evidence="3">
    <location>
        <position position="187"/>
    </location>
    <ligand>
        <name>Zn(2+)</name>
        <dbReference type="ChEBI" id="CHEBI:29105"/>
        <label>1</label>
        <note>catalytic</note>
    </ligand>
</feature>
<evidence type="ECO:0000313" key="4">
    <source>
        <dbReference type="EMBL" id="KKR51086.1"/>
    </source>
</evidence>
<gene>
    <name evidence="4" type="ORF">UT84_C0003G0081</name>
</gene>
<dbReference type="InterPro" id="IPR013785">
    <property type="entry name" value="Aldolase_TIM"/>
</dbReference>
<dbReference type="Proteomes" id="UP000034531">
    <property type="component" value="Unassembled WGS sequence"/>
</dbReference>
<dbReference type="Gene3D" id="3.20.20.70">
    <property type="entry name" value="Aldolase class I"/>
    <property type="match status" value="2"/>
</dbReference>
<evidence type="ECO:0000256" key="2">
    <source>
        <dbReference type="PIRSR" id="PIRSR001359-2"/>
    </source>
</evidence>
<feature type="binding site" evidence="3">
    <location>
        <position position="158"/>
    </location>
    <ligand>
        <name>Zn(2+)</name>
        <dbReference type="ChEBI" id="CHEBI:29105"/>
        <label>1</label>
        <note>catalytic</note>
    </ligand>
</feature>
<evidence type="ECO:0000256" key="3">
    <source>
        <dbReference type="PIRSR" id="PIRSR001359-3"/>
    </source>
</evidence>
<comment type="caution">
    <text evidence="4">The sequence shown here is derived from an EMBL/GenBank/DDBJ whole genome shotgun (WGS) entry which is preliminary data.</text>
</comment>
<dbReference type="PIRSF" id="PIRSF001359">
    <property type="entry name" value="F_bP_aldolase_II"/>
    <property type="match status" value="1"/>
</dbReference>
<comment type="cofactor">
    <cofactor evidence="3">
        <name>Zn(2+)</name>
        <dbReference type="ChEBI" id="CHEBI:29105"/>
    </cofactor>
    <text evidence="3">Binds 2 Zn(2+) ions per subunit. One is catalytic and the other provides a structural contribution.</text>
</comment>
<dbReference type="GO" id="GO:0005975">
    <property type="term" value="P:carbohydrate metabolic process"/>
    <property type="evidence" value="ECO:0007669"/>
    <property type="project" value="InterPro"/>
</dbReference>
<feature type="binding site" evidence="2">
    <location>
        <begin position="188"/>
        <end position="190"/>
    </location>
    <ligand>
        <name>dihydroxyacetone phosphate</name>
        <dbReference type="ChEBI" id="CHEBI:57642"/>
    </ligand>
</feature>
<feature type="binding site" evidence="2">
    <location>
        <begin position="209"/>
        <end position="212"/>
    </location>
    <ligand>
        <name>dihydroxyacetone phosphate</name>
        <dbReference type="ChEBI" id="CHEBI:57642"/>
    </ligand>
</feature>
<organism evidence="4 5">
    <name type="scientific">Candidatus Curtissbacteria bacterium GW2011_GWA1_40_16</name>
    <dbReference type="NCBI Taxonomy" id="1618405"/>
    <lineage>
        <taxon>Bacteria</taxon>
        <taxon>Candidatus Curtissiibacteriota</taxon>
    </lineage>
</organism>
<keyword evidence="3" id="KW-0862">Zinc</keyword>
<feature type="active site" description="Proton donor" evidence="1">
    <location>
        <position position="55"/>
    </location>
</feature>
<dbReference type="EMBL" id="LBYI01000003">
    <property type="protein sequence ID" value="KKR51086.1"/>
    <property type="molecule type" value="Genomic_DNA"/>
</dbReference>
<dbReference type="PANTHER" id="PTHR30304">
    <property type="entry name" value="D-TAGATOSE-1,6-BISPHOSPHATE ALDOLASE"/>
    <property type="match status" value="1"/>
</dbReference>
<dbReference type="Pfam" id="PF01116">
    <property type="entry name" value="F_bP_aldolase"/>
    <property type="match status" value="1"/>
</dbReference>
<proteinExistence type="predicted"/>
<feature type="binding site" evidence="3">
    <location>
        <position position="108"/>
    </location>
    <ligand>
        <name>Zn(2+)</name>
        <dbReference type="ChEBI" id="CHEBI:29105"/>
        <label>2</label>
    </ligand>
</feature>
<dbReference type="GO" id="GO:0016832">
    <property type="term" value="F:aldehyde-lyase activity"/>
    <property type="evidence" value="ECO:0007669"/>
    <property type="project" value="InterPro"/>
</dbReference>
<protein>
    <submittedName>
        <fullName evidence="4">Ketose-bisphosphate aldolase, class-II</fullName>
    </submittedName>
</protein>
<name>A0A0G0RMJ6_9BACT</name>
<dbReference type="InterPro" id="IPR000771">
    <property type="entry name" value="FBA_II"/>
</dbReference>
<dbReference type="AlphaFoldDB" id="A0A0G0RMJ6"/>
<feature type="binding site" evidence="3">
    <location>
        <position position="78"/>
    </location>
    <ligand>
        <name>Zn(2+)</name>
        <dbReference type="ChEBI" id="CHEBI:29105"/>
        <label>2</label>
    </ligand>
</feature>
<keyword evidence="3" id="KW-0479">Metal-binding</keyword>
<dbReference type="InterPro" id="IPR050246">
    <property type="entry name" value="Class_II_FBP_aldolase"/>
</dbReference>
<evidence type="ECO:0000313" key="5">
    <source>
        <dbReference type="Proteomes" id="UP000034531"/>
    </source>
</evidence>
<dbReference type="GO" id="GO:0008270">
    <property type="term" value="F:zinc ion binding"/>
    <property type="evidence" value="ECO:0007669"/>
    <property type="project" value="InterPro"/>
</dbReference>
<feature type="binding site" evidence="2">
    <location>
        <position position="159"/>
    </location>
    <ligand>
        <name>dihydroxyacetone phosphate</name>
        <dbReference type="ChEBI" id="CHEBI:57642"/>
    </ligand>
</feature>
<dbReference type="PANTHER" id="PTHR30304:SF0">
    <property type="entry name" value="D-TAGATOSE-1,6-BISPHOSPHATE ALDOLASE SUBUNIT GATY-RELATED"/>
    <property type="match status" value="1"/>
</dbReference>
<dbReference type="SUPFAM" id="SSF51569">
    <property type="entry name" value="Aldolase"/>
    <property type="match status" value="1"/>
</dbReference>
<accession>A0A0G0RMJ6</accession>
<feature type="binding site" evidence="3">
    <location>
        <position position="56"/>
    </location>
    <ligand>
        <name>Zn(2+)</name>
        <dbReference type="ChEBI" id="CHEBI:29105"/>
        <label>1</label>
        <note>catalytic</note>
    </ligand>
</feature>
<sequence length="263" mass="28781">MTSREWFEKAQKENFAIGAFNVDNLEIFKGILMAAKNKNSPVMVEYKIPILLNLDHSKTVEDCRAAINQPGFDEVHFDGSSLDLEENVKSAKEVVSAAHSKGIIVEGEMDRLGGSSEVHEEQVDEAVIRQSYSDPKRAARFVEETGIDIFAAVFGNVHGTFPTQPDLDMALLTQIKGVLPDTFISLHGGSGIPAEQVKEAIKAGIVKVNINTELRIAYKDALVEKLGENPKEYKVYSFSPEISLAISAVVENKIDIFGSAGKV</sequence>